<dbReference type="RefSeq" id="WP_070201976.1">
    <property type="nucleotide sequence ID" value="NZ_JBHVRE010000002.1"/>
</dbReference>
<evidence type="ECO:0000313" key="5">
    <source>
        <dbReference type="Proteomes" id="UP001598300"/>
    </source>
</evidence>
<dbReference type="Pfam" id="PF01648">
    <property type="entry name" value="ACPS"/>
    <property type="match status" value="1"/>
</dbReference>
<proteinExistence type="inferred from homology"/>
<dbReference type="PANTHER" id="PTHR12215:SF10">
    <property type="entry name" value="L-AMINOADIPATE-SEMIALDEHYDE DEHYDROGENASE-PHOSPHOPANTETHEINYL TRANSFERASE"/>
    <property type="match status" value="1"/>
</dbReference>
<dbReference type="InterPro" id="IPR037143">
    <property type="entry name" value="4-PPantetheinyl_Trfase_dom_sf"/>
</dbReference>
<organism evidence="4 5">
    <name type="scientific">Streptomyces bacillaris</name>
    <dbReference type="NCBI Taxonomy" id="68179"/>
    <lineage>
        <taxon>Bacteria</taxon>
        <taxon>Bacillati</taxon>
        <taxon>Actinomycetota</taxon>
        <taxon>Actinomycetes</taxon>
        <taxon>Kitasatosporales</taxon>
        <taxon>Streptomycetaceae</taxon>
        <taxon>Streptomyces</taxon>
    </lineage>
</organism>
<dbReference type="EMBL" id="JBHXPM010000033">
    <property type="protein sequence ID" value="MFD3959973.1"/>
    <property type="molecule type" value="Genomic_DNA"/>
</dbReference>
<feature type="domain" description="4'-phosphopantetheinyl transferase" evidence="3">
    <location>
        <begin position="117"/>
        <end position="178"/>
    </location>
</feature>
<protein>
    <submittedName>
        <fullName evidence="4">4'-phosphopantetheinyl transferase family protein</fullName>
    </submittedName>
</protein>
<dbReference type="GO" id="GO:0016740">
    <property type="term" value="F:transferase activity"/>
    <property type="evidence" value="ECO:0007669"/>
    <property type="project" value="UniProtKB-KW"/>
</dbReference>
<dbReference type="SUPFAM" id="SSF56214">
    <property type="entry name" value="4'-phosphopantetheinyl transferase"/>
    <property type="match status" value="2"/>
</dbReference>
<dbReference type="PANTHER" id="PTHR12215">
    <property type="entry name" value="PHOSPHOPANTETHEINE TRANSFERASE"/>
    <property type="match status" value="1"/>
</dbReference>
<evidence type="ECO:0000313" key="4">
    <source>
        <dbReference type="EMBL" id="MFD3959973.1"/>
    </source>
</evidence>
<keyword evidence="2 4" id="KW-0808">Transferase</keyword>
<evidence type="ECO:0000259" key="3">
    <source>
        <dbReference type="Pfam" id="PF01648"/>
    </source>
</evidence>
<dbReference type="Gene3D" id="3.90.470.20">
    <property type="entry name" value="4'-phosphopantetheinyl transferase domain"/>
    <property type="match status" value="1"/>
</dbReference>
<keyword evidence="5" id="KW-1185">Reference proteome</keyword>
<comment type="caution">
    <text evidence="4">The sequence shown here is derived from an EMBL/GenBank/DDBJ whole genome shotgun (WGS) entry which is preliminary data.</text>
</comment>
<dbReference type="Proteomes" id="UP001598300">
    <property type="component" value="Unassembled WGS sequence"/>
</dbReference>
<accession>A0ABW6E1L8</accession>
<dbReference type="InterPro" id="IPR050559">
    <property type="entry name" value="P-Pant_transferase_sf"/>
</dbReference>
<gene>
    <name evidence="4" type="ORF">ACFWR3_28350</name>
</gene>
<dbReference type="InterPro" id="IPR008278">
    <property type="entry name" value="4-PPantetheinyl_Trfase_dom"/>
</dbReference>
<reference evidence="4 5" key="1">
    <citation type="submission" date="2024-09" db="EMBL/GenBank/DDBJ databases">
        <title>The Natural Products Discovery Center: Release of the First 8490 Sequenced Strains for Exploring Actinobacteria Biosynthetic Diversity.</title>
        <authorList>
            <person name="Kalkreuter E."/>
            <person name="Kautsar S.A."/>
            <person name="Yang D."/>
            <person name="Bader C.D."/>
            <person name="Teijaro C.N."/>
            <person name="Fluegel L."/>
            <person name="Davis C.M."/>
            <person name="Simpson J.R."/>
            <person name="Lauterbach L."/>
            <person name="Steele A.D."/>
            <person name="Gui C."/>
            <person name="Meng S."/>
            <person name="Li G."/>
            <person name="Viehrig K."/>
            <person name="Ye F."/>
            <person name="Su P."/>
            <person name="Kiefer A.F."/>
            <person name="Nichols A."/>
            <person name="Cepeda A.J."/>
            <person name="Yan W."/>
            <person name="Fan B."/>
            <person name="Jiang Y."/>
            <person name="Adhikari A."/>
            <person name="Zheng C.-J."/>
            <person name="Schuster L."/>
            <person name="Cowan T.M."/>
            <person name="Smanski M.J."/>
            <person name="Chevrette M.G."/>
            <person name="De Carvalho L.P.S."/>
            <person name="Shen B."/>
        </authorList>
    </citation>
    <scope>NUCLEOTIDE SEQUENCE [LARGE SCALE GENOMIC DNA]</scope>
    <source>
        <strain evidence="4 5">NPDC058584</strain>
    </source>
</reference>
<name>A0ABW6E1L8_9ACTN</name>
<sequence length="234" mass="25415">MNGAGDVMEDVVEVRPFRLDLPPPEVESLAGLLDVRERARLETLRSAEHRRRFTVAHARTRQVLGERLDLPPVRVPFHFGPHGKPGLDGDAETRRLRFSLTHSGELAVVALSLGREVGVDVEHLDPSRDPVRFAARWFPPDESAWVAGLAAPDRLCGCLRLWTRKEACVKATGGRLVQGLALPVGTAPHPRAVEGPPGLPGPWTVMDLPAGPAHVGAVALEGARPFRLLERPTG</sequence>
<evidence type="ECO:0000256" key="1">
    <source>
        <dbReference type="ARBA" id="ARBA00010990"/>
    </source>
</evidence>
<evidence type="ECO:0000256" key="2">
    <source>
        <dbReference type="ARBA" id="ARBA00022679"/>
    </source>
</evidence>
<comment type="similarity">
    <text evidence="1">Belongs to the P-Pant transferase superfamily. Gsp/Sfp/HetI/AcpT family.</text>
</comment>